<dbReference type="SUPFAM" id="SSF52266">
    <property type="entry name" value="SGNH hydrolase"/>
    <property type="match status" value="1"/>
</dbReference>
<dbReference type="eggNOG" id="COG2755">
    <property type="taxonomic scope" value="Bacteria"/>
</dbReference>
<keyword evidence="1" id="KW-0812">Transmembrane</keyword>
<name>M2ZT19_9PROT</name>
<dbReference type="InterPro" id="IPR013830">
    <property type="entry name" value="SGNH_hydro"/>
</dbReference>
<keyword evidence="1" id="KW-1133">Transmembrane helix</keyword>
<reference evidence="3 4" key="1">
    <citation type="journal article" date="2014" name="Genome Announc.">
        <title>Draft Genome Sequence of Magnetospirillum sp. Strain SO-1, a Freshwater Magnetotactic Bacterium Isolated from the Ol'khovka River, Russia.</title>
        <authorList>
            <person name="Grouzdev D.S."/>
            <person name="Dziuba M.V."/>
            <person name="Sukhacheva M.S."/>
            <person name="Mardanov A.V."/>
            <person name="Beletskiy A.V."/>
            <person name="Kuznetsov B.B."/>
            <person name="Skryabin K.G."/>
        </authorList>
    </citation>
    <scope>NUCLEOTIDE SEQUENCE [LARGE SCALE GENOMIC DNA]</scope>
    <source>
        <strain evidence="3 4">SO-1</strain>
    </source>
</reference>
<dbReference type="Gene3D" id="3.40.50.1110">
    <property type="entry name" value="SGNH hydrolase"/>
    <property type="match status" value="1"/>
</dbReference>
<proteinExistence type="predicted"/>
<comment type="caution">
    <text evidence="3">The sequence shown here is derived from an EMBL/GenBank/DDBJ whole genome shotgun (WGS) entry which is preliminary data.</text>
</comment>
<dbReference type="InterPro" id="IPR036514">
    <property type="entry name" value="SGNH_hydro_sf"/>
</dbReference>
<sequence length="351" mass="37698">MAGRTSLGRLIAVNLGILLAGLVIAELAFGSWLFGPGWGTMNIPRDVRRIFDVSGLYGGPKDAVYSRDRWGLRGVYEDPGAIDVLTIGGSTTDQRFIGDGQTWQDYLSQDLGGRVVVNAGIDGQSTLGHLRAFDRWLSQIPGLKPRFVLAYIGVNDAHLQGQQQWDDMASPSVWRRAGRYVANHSALVQVATTIQGTLKARKAHVVHGGTEVARGPWVAGRPPDPAQAADAALVEAYGQRVTALIARIRAAGAQAIIVTQSRSDYRVGAAGQPLGRGMAPDSVNFGSWAMQTAFNRRAMAACAEAGAVCLDLGRDLAFEDGDFYDWVHTTPAGNRRIAQWLAPRLAPVLAQ</sequence>
<dbReference type="PATRIC" id="fig|1244869.3.peg.1562"/>
<dbReference type="STRING" id="1244869.H261_07728"/>
<dbReference type="Pfam" id="PF13472">
    <property type="entry name" value="Lipase_GDSL_2"/>
    <property type="match status" value="1"/>
</dbReference>
<dbReference type="AlphaFoldDB" id="M2ZT19"/>
<dbReference type="RefSeq" id="WP_008616104.1">
    <property type="nucleotide sequence ID" value="NZ_AONQ01000016.1"/>
</dbReference>
<dbReference type="Proteomes" id="UP000011744">
    <property type="component" value="Unassembled WGS sequence"/>
</dbReference>
<dbReference type="EMBL" id="AONQ01000016">
    <property type="protein sequence ID" value="EME70502.1"/>
    <property type="molecule type" value="Genomic_DNA"/>
</dbReference>
<dbReference type="OrthoDB" id="7333037at2"/>
<gene>
    <name evidence="3" type="ORF">H261_07728</name>
</gene>
<organism evidence="3 4">
    <name type="scientific">Paramagnetospirillum caucaseum</name>
    <dbReference type="NCBI Taxonomy" id="1244869"/>
    <lineage>
        <taxon>Bacteria</taxon>
        <taxon>Pseudomonadati</taxon>
        <taxon>Pseudomonadota</taxon>
        <taxon>Alphaproteobacteria</taxon>
        <taxon>Rhodospirillales</taxon>
        <taxon>Magnetospirillaceae</taxon>
        <taxon>Paramagnetospirillum</taxon>
    </lineage>
</organism>
<protein>
    <recommendedName>
        <fullName evidence="2">SGNH hydrolase-type esterase domain-containing protein</fullName>
    </recommendedName>
</protein>
<evidence type="ECO:0000313" key="3">
    <source>
        <dbReference type="EMBL" id="EME70502.1"/>
    </source>
</evidence>
<evidence type="ECO:0000313" key="4">
    <source>
        <dbReference type="Proteomes" id="UP000011744"/>
    </source>
</evidence>
<evidence type="ECO:0000256" key="1">
    <source>
        <dbReference type="SAM" id="Phobius"/>
    </source>
</evidence>
<keyword evidence="1" id="KW-0472">Membrane</keyword>
<dbReference type="GO" id="GO:0016788">
    <property type="term" value="F:hydrolase activity, acting on ester bonds"/>
    <property type="evidence" value="ECO:0007669"/>
    <property type="project" value="InterPro"/>
</dbReference>
<feature type="transmembrane region" description="Helical" evidence="1">
    <location>
        <begin position="12"/>
        <end position="34"/>
    </location>
</feature>
<accession>M2ZT19</accession>
<keyword evidence="4" id="KW-1185">Reference proteome</keyword>
<evidence type="ECO:0000259" key="2">
    <source>
        <dbReference type="Pfam" id="PF13472"/>
    </source>
</evidence>
<feature type="domain" description="SGNH hydrolase-type esterase" evidence="2">
    <location>
        <begin position="87"/>
        <end position="336"/>
    </location>
</feature>